<evidence type="ECO:0000259" key="1">
    <source>
        <dbReference type="PROSITE" id="PS51736"/>
    </source>
</evidence>
<sequence>MKYKISEYAKLNKVTYRTVWAWVKSGKVQSELTTTGWILIVDNEVRKQTVVCIYCRVSSSENKSNLDSQADRMIAYANARGYKVDKVIKEVGSGLNDSRKKLIDLLNDKTVDVIIVEHKDRLTRFGFNYIKTLLAMQNRKIEVVNQVIDEREDLIADFTSIITSFYARIYGQRRTKRKTEQLIKKLQDK</sequence>
<dbReference type="PROSITE" id="PS51736">
    <property type="entry name" value="RECOMBINASES_3"/>
    <property type="match status" value="1"/>
</dbReference>
<protein>
    <submittedName>
        <fullName evidence="2">IS607 family transposase</fullName>
    </submittedName>
</protein>
<dbReference type="InterPro" id="IPR006119">
    <property type="entry name" value="Resolv_N"/>
</dbReference>
<gene>
    <name evidence="2" type="ORF">U0021_06220</name>
</gene>
<dbReference type="Gene3D" id="1.10.287.2170">
    <property type="match status" value="1"/>
</dbReference>
<name>A0ABZ0WVS8_9GAMM</name>
<reference evidence="2 3" key="1">
    <citation type="submission" date="2023-12" db="EMBL/GenBank/DDBJ databases">
        <title>Genome sequencing and assembly of bacterial species from a model synthetic community.</title>
        <authorList>
            <person name="Hogle S.L."/>
        </authorList>
    </citation>
    <scope>NUCLEOTIDE SEQUENCE [LARGE SCALE GENOMIC DNA]</scope>
    <source>
        <strain evidence="2 3">HAMBI_2792</strain>
    </source>
</reference>
<dbReference type="InterPro" id="IPR036162">
    <property type="entry name" value="Resolvase-like_N_sf"/>
</dbReference>
<dbReference type="Gene3D" id="3.40.50.1390">
    <property type="entry name" value="Resolvase, N-terminal catalytic domain"/>
    <property type="match status" value="1"/>
</dbReference>
<dbReference type="InterPro" id="IPR051491">
    <property type="entry name" value="Recombinase/Transposase-rel"/>
</dbReference>
<dbReference type="NCBIfam" id="NF033518">
    <property type="entry name" value="transpos_IS607"/>
    <property type="match status" value="1"/>
</dbReference>
<dbReference type="EMBL" id="CP139961">
    <property type="protein sequence ID" value="WQE03362.1"/>
    <property type="molecule type" value="Genomic_DNA"/>
</dbReference>
<organism evidence="2 3">
    <name type="scientific">Moraxella canis</name>
    <dbReference type="NCBI Taxonomy" id="90239"/>
    <lineage>
        <taxon>Bacteria</taxon>
        <taxon>Pseudomonadati</taxon>
        <taxon>Pseudomonadota</taxon>
        <taxon>Gammaproteobacteria</taxon>
        <taxon>Moraxellales</taxon>
        <taxon>Moraxellaceae</taxon>
        <taxon>Moraxella</taxon>
    </lineage>
</organism>
<dbReference type="SUPFAM" id="SSF53041">
    <property type="entry name" value="Resolvase-like"/>
    <property type="match status" value="1"/>
</dbReference>
<dbReference type="Pfam" id="PF00239">
    <property type="entry name" value="Resolvase"/>
    <property type="match status" value="1"/>
</dbReference>
<evidence type="ECO:0000313" key="3">
    <source>
        <dbReference type="Proteomes" id="UP001324384"/>
    </source>
</evidence>
<dbReference type="PANTHER" id="PTHR36172">
    <property type="match status" value="1"/>
</dbReference>
<dbReference type="RefSeq" id="WP_114800987.1">
    <property type="nucleotide sequence ID" value="NZ_CP139961.1"/>
</dbReference>
<keyword evidence="3" id="KW-1185">Reference proteome</keyword>
<evidence type="ECO:0000313" key="2">
    <source>
        <dbReference type="EMBL" id="WQE03362.1"/>
    </source>
</evidence>
<accession>A0ABZ0WVS8</accession>
<dbReference type="PANTHER" id="PTHR36172:SF1">
    <property type="entry name" value="RESOLVASE-RELATED"/>
    <property type="match status" value="1"/>
</dbReference>
<dbReference type="SMART" id="SM00857">
    <property type="entry name" value="Resolvase"/>
    <property type="match status" value="1"/>
</dbReference>
<dbReference type="InterPro" id="IPR048046">
    <property type="entry name" value="Transpos_IS607"/>
</dbReference>
<feature type="domain" description="Resolvase/invertase-type recombinase catalytic" evidence="1">
    <location>
        <begin position="50"/>
        <end position="189"/>
    </location>
</feature>
<dbReference type="Proteomes" id="UP001324384">
    <property type="component" value="Chromosome"/>
</dbReference>
<proteinExistence type="predicted"/>